<dbReference type="AlphaFoldDB" id="A0A6N7XKV1"/>
<keyword evidence="2" id="KW-1185">Reference proteome</keyword>
<sequence>MNIQWQNSENVKINNTNTSAILEDSSEVLSFFADKYIITKYPIKTGDLVEYAGITYIVVSQIDRNIENRKENQYNYRARIRQADFTIKIVIDGKVEIFPSIIEGQTFDIIENKIIDVSSDKIIVTLKASDISNKIIKTMRFIKLGDAWKVVGVDKTKLGLIILFCDSDSTSHLDDIENEIANADLIKDNPVEPEPEPEPTVARYEVTPILQYQDDTPYQIYFNSWQKYTIKKFVDDVEVNGNFTFELSSTKATLSEATNNSCKVSVASIVGKYVANLIVTDADTNEIAIEKSINIMGR</sequence>
<gene>
    <name evidence="1" type="ORF">FYJ83_08020</name>
</gene>
<evidence type="ECO:0000313" key="2">
    <source>
        <dbReference type="Proteomes" id="UP000469523"/>
    </source>
</evidence>
<reference evidence="1 2" key="1">
    <citation type="submission" date="2019-09" db="EMBL/GenBank/DDBJ databases">
        <title>In-depth cultivation of the pig gut microbiome towards novel bacterial diversity and tailored functional studies.</title>
        <authorList>
            <person name="Wylensek D."/>
            <person name="Hitch T.C.A."/>
            <person name="Clavel T."/>
        </authorList>
    </citation>
    <scope>NUCLEOTIDE SEQUENCE [LARGE SCALE GENOMIC DNA]</scope>
    <source>
        <strain evidence="1 2">WCA3-693-APC-4?</strain>
    </source>
</reference>
<organism evidence="1 2">
    <name type="scientific">Tissierella pigra</name>
    <dbReference type="NCBI Taxonomy" id="2607614"/>
    <lineage>
        <taxon>Bacteria</taxon>
        <taxon>Bacillati</taxon>
        <taxon>Bacillota</taxon>
        <taxon>Tissierellia</taxon>
        <taxon>Tissierellales</taxon>
        <taxon>Tissierellaceae</taxon>
        <taxon>Tissierella</taxon>
    </lineage>
</organism>
<dbReference type="EMBL" id="VUNQ01000014">
    <property type="protein sequence ID" value="MSU01412.1"/>
    <property type="molecule type" value="Genomic_DNA"/>
</dbReference>
<comment type="caution">
    <text evidence="1">The sequence shown here is derived from an EMBL/GenBank/DDBJ whole genome shotgun (WGS) entry which is preliminary data.</text>
</comment>
<name>A0A6N7XKV1_9FIRM</name>
<evidence type="ECO:0000313" key="1">
    <source>
        <dbReference type="EMBL" id="MSU01412.1"/>
    </source>
</evidence>
<accession>A0A6N7XKV1</accession>
<dbReference type="RefSeq" id="WP_154439828.1">
    <property type="nucleotide sequence ID" value="NZ_VUNQ01000014.1"/>
</dbReference>
<proteinExistence type="predicted"/>
<protein>
    <submittedName>
        <fullName evidence="1">Uncharacterized protein</fullName>
    </submittedName>
</protein>
<dbReference type="Proteomes" id="UP000469523">
    <property type="component" value="Unassembled WGS sequence"/>
</dbReference>